<dbReference type="InterPro" id="IPR019793">
    <property type="entry name" value="Peroxidases_heam-ligand_BS"/>
</dbReference>
<feature type="disulfide bond" evidence="20">
    <location>
        <begin position="44"/>
        <end position="123"/>
    </location>
</feature>
<evidence type="ECO:0000256" key="11">
    <source>
        <dbReference type="ARBA" id="ARBA00023002"/>
    </source>
</evidence>
<feature type="binding site" evidence="18">
    <location>
        <position position="83"/>
    </location>
    <ligand>
        <name>Ca(2+)</name>
        <dbReference type="ChEBI" id="CHEBI:29108"/>
        <label>1</label>
    </ligand>
</feature>
<dbReference type="Pfam" id="PF00141">
    <property type="entry name" value="peroxidase"/>
    <property type="match status" value="1"/>
</dbReference>
<dbReference type="Gramene" id="PAN46404">
    <property type="protein sequence ID" value="PAN46404"/>
    <property type="gene ID" value="PAHAL_9G183400"/>
</dbReference>
<dbReference type="Gene3D" id="1.10.520.10">
    <property type="match status" value="1"/>
</dbReference>
<gene>
    <name evidence="23" type="ORF">PAHAL_9G183400</name>
</gene>
<dbReference type="GO" id="GO:0006979">
    <property type="term" value="P:response to oxidative stress"/>
    <property type="evidence" value="ECO:0007669"/>
    <property type="project" value="UniProtKB-UniRule"/>
</dbReference>
<evidence type="ECO:0000256" key="4">
    <source>
        <dbReference type="ARBA" id="ARBA00006873"/>
    </source>
</evidence>
<comment type="subcellular location">
    <subcellularLocation>
        <location evidence="3 21">Secreted</location>
    </subcellularLocation>
</comment>
<dbReference type="InterPro" id="IPR002016">
    <property type="entry name" value="Haem_peroxidase"/>
</dbReference>
<keyword evidence="14" id="KW-0873">Pyrrolidone carboxylic acid</keyword>
<evidence type="ECO:0000256" key="2">
    <source>
        <dbReference type="ARBA" id="ARBA00002322"/>
    </source>
</evidence>
<evidence type="ECO:0000256" key="12">
    <source>
        <dbReference type="ARBA" id="ARBA00023004"/>
    </source>
</evidence>
<dbReference type="PROSITE" id="PS50873">
    <property type="entry name" value="PEROXIDASE_4"/>
    <property type="match status" value="1"/>
</dbReference>
<reference evidence="23" key="1">
    <citation type="submission" date="2018-04" db="EMBL/GenBank/DDBJ databases">
        <title>WGS assembly of Panicum hallii.</title>
        <authorList>
            <person name="Lovell J."/>
            <person name="Jenkins J."/>
            <person name="Lowry D."/>
            <person name="Mamidi S."/>
            <person name="Sreedasyam A."/>
            <person name="Weng X."/>
            <person name="Barry K."/>
            <person name="Bonette J."/>
            <person name="Campitelli B."/>
            <person name="Daum C."/>
            <person name="Gordon S."/>
            <person name="Gould B."/>
            <person name="Lipzen A."/>
            <person name="Macqueen A."/>
            <person name="Palacio-Mejia J."/>
            <person name="Plott C."/>
            <person name="Shakirov E."/>
            <person name="Shu S."/>
            <person name="Yoshinaga Y."/>
            <person name="Zane M."/>
            <person name="Rokhsar D."/>
            <person name="Grimwood J."/>
            <person name="Schmutz J."/>
            <person name="Juenger T."/>
        </authorList>
    </citation>
    <scope>NUCLEOTIDE SEQUENCE [LARGE SCALE GENOMIC DNA]</scope>
    <source>
        <strain evidence="23">FIL2</strain>
    </source>
</reference>
<evidence type="ECO:0000313" key="23">
    <source>
        <dbReference type="EMBL" id="PAN46404.1"/>
    </source>
</evidence>
<feature type="binding site" evidence="17">
    <location>
        <position position="169"/>
    </location>
    <ligand>
        <name>substrate</name>
    </ligand>
</feature>
<evidence type="ECO:0000256" key="5">
    <source>
        <dbReference type="ARBA" id="ARBA00012313"/>
    </source>
</evidence>
<keyword evidence="13 20" id="KW-1015">Disulfide bond</keyword>
<protein>
    <recommendedName>
        <fullName evidence="5 21">Peroxidase</fullName>
        <ecNumber evidence="5 21">1.11.1.7</ecNumber>
    </recommendedName>
</protein>
<feature type="disulfide bond" evidence="20">
    <location>
        <begin position="77"/>
        <end position="82"/>
    </location>
</feature>
<keyword evidence="6 21" id="KW-0964">Secreted</keyword>
<keyword evidence="9 18" id="KW-0479">Metal-binding</keyword>
<evidence type="ECO:0000256" key="1">
    <source>
        <dbReference type="ARBA" id="ARBA00000189"/>
    </source>
</evidence>
<comment type="similarity">
    <text evidence="4">Belongs to the peroxidase family. Ascorbate peroxidase subfamily.</text>
</comment>
<evidence type="ECO:0000256" key="17">
    <source>
        <dbReference type="PIRSR" id="PIRSR600823-2"/>
    </source>
</evidence>
<keyword evidence="8 21" id="KW-0349">Heme</keyword>
<dbReference type="PANTHER" id="PTHR31517:SF59">
    <property type="entry name" value="PEROXIDASE"/>
    <property type="match status" value="1"/>
</dbReference>
<comment type="cofactor">
    <cofactor evidence="18 21">
        <name>heme b</name>
        <dbReference type="ChEBI" id="CHEBI:60344"/>
    </cofactor>
    <text evidence="18 21">Binds 1 heme b (iron(II)-protoporphyrin IX) group per subunit.</text>
</comment>
<dbReference type="GO" id="GO:0005576">
    <property type="term" value="C:extracellular region"/>
    <property type="evidence" value="ECO:0007669"/>
    <property type="project" value="UniProtKB-SubCell"/>
</dbReference>
<feature type="binding site" evidence="18">
    <location>
        <position position="97"/>
    </location>
    <ligand>
        <name>Ca(2+)</name>
        <dbReference type="ChEBI" id="CHEBI:29108"/>
        <label>1</label>
    </ligand>
</feature>
<comment type="cofactor">
    <cofactor evidence="18 21">
        <name>Ca(2+)</name>
        <dbReference type="ChEBI" id="CHEBI:29108"/>
    </cofactor>
    <text evidence="18 21">Binds 2 calcium ions per subunit.</text>
</comment>
<comment type="function">
    <text evidence="2">Removal of H(2)O(2), oxidation of toxic reductants, biosynthesis and degradation of lignin, suberization, auxin catabolism, response to environmental stresses such as wounding, pathogen attack and oxidative stress. These functions might be dependent on each isozyme/isoform in each plant tissue.</text>
</comment>
<keyword evidence="12 18" id="KW-0408">Iron</keyword>
<evidence type="ECO:0000256" key="3">
    <source>
        <dbReference type="ARBA" id="ARBA00004613"/>
    </source>
</evidence>
<dbReference type="AlphaFoldDB" id="A0A2S3IKL5"/>
<dbReference type="FunFam" id="1.10.520.10:FF:000008">
    <property type="entry name" value="Peroxidase"/>
    <property type="match status" value="1"/>
</dbReference>
<evidence type="ECO:0000256" key="8">
    <source>
        <dbReference type="ARBA" id="ARBA00022617"/>
    </source>
</evidence>
<dbReference type="FunFam" id="1.10.420.10:FF:000001">
    <property type="entry name" value="Peroxidase"/>
    <property type="match status" value="1"/>
</dbReference>
<dbReference type="GO" id="GO:0042744">
    <property type="term" value="P:hydrogen peroxide catabolic process"/>
    <property type="evidence" value="ECO:0007669"/>
    <property type="project" value="UniProtKB-KW"/>
</dbReference>
<feature type="binding site" description="axial binding residue" evidence="18">
    <location>
        <position position="199"/>
    </location>
    <ligand>
        <name>heme b</name>
        <dbReference type="ChEBI" id="CHEBI:60344"/>
    </ligand>
    <ligandPart>
        <name>Fe</name>
        <dbReference type="ChEBI" id="CHEBI:18248"/>
    </ligandPart>
</feature>
<dbReference type="PANTHER" id="PTHR31517">
    <property type="match status" value="1"/>
</dbReference>
<feature type="binding site" evidence="18">
    <location>
        <position position="79"/>
    </location>
    <ligand>
        <name>Ca(2+)</name>
        <dbReference type="ChEBI" id="CHEBI:29108"/>
        <label>1</label>
    </ligand>
</feature>
<comment type="similarity">
    <text evidence="21">Belongs to the peroxidase family. Classical plant (class III) peroxidase subfamily.</text>
</comment>
<dbReference type="PROSITE" id="PS00435">
    <property type="entry name" value="PEROXIDASE_1"/>
    <property type="match status" value="1"/>
</dbReference>
<dbReference type="Gene3D" id="1.10.420.10">
    <property type="entry name" value="Peroxidase, domain 2"/>
    <property type="match status" value="1"/>
</dbReference>
<proteinExistence type="inferred from homology"/>
<keyword evidence="11 21" id="KW-0560">Oxidoreductase</keyword>
<dbReference type="InterPro" id="IPR000823">
    <property type="entry name" value="Peroxidase_pln"/>
</dbReference>
<sequence>MALKVPRHSLLLLLAVGAVQAAAASAAVPPPQAQLQVSFYARSCPRAEAIVRRVVRRRAARDRSVLPALIRLHFHDCFVRGCDGSVLIDSTPGHPAEKEAPPNLTLRMLDVVDDAKAAVEEACPGVVSCADIVALAARDAAAMAGRVRYELPTGRRDGTVSSAAEVNLPSPSASFAEALSAFRSIGLGVVDLTTLLGSHTMGFCHCGLIMNRLYNYNSTSPFDPTMDAGLLAVLRRRCPPHVVTPQNQSRDVIVPMNFVAPLGPFGLDNSFYPSVLAGRAVLQIDQELASSGAARRIAAMFASRPGNFRVQFAKSMVKLGGVNVLTGRQGEVRLNCRRFNS</sequence>
<keyword evidence="7 21" id="KW-0575">Peroxidase</keyword>
<evidence type="ECO:0000259" key="22">
    <source>
        <dbReference type="PROSITE" id="PS50873"/>
    </source>
</evidence>
<evidence type="ECO:0000256" key="19">
    <source>
        <dbReference type="PIRSR" id="PIRSR600823-4"/>
    </source>
</evidence>
<feature type="binding site" evidence="18">
    <location>
        <position position="268"/>
    </location>
    <ligand>
        <name>Ca(2+)</name>
        <dbReference type="ChEBI" id="CHEBI:29108"/>
        <label>2</label>
    </ligand>
</feature>
<evidence type="ECO:0000256" key="9">
    <source>
        <dbReference type="ARBA" id="ARBA00022723"/>
    </source>
</evidence>
<feature type="binding site" evidence="18">
    <location>
        <position position="76"/>
    </location>
    <ligand>
        <name>Ca(2+)</name>
        <dbReference type="ChEBI" id="CHEBI:29108"/>
        <label>1</label>
    </ligand>
</feature>
<dbReference type="CDD" id="cd00693">
    <property type="entry name" value="secretory_peroxidase"/>
    <property type="match status" value="1"/>
</dbReference>
<evidence type="ECO:0000256" key="16">
    <source>
        <dbReference type="PIRSR" id="PIRSR600823-1"/>
    </source>
</evidence>
<evidence type="ECO:0000256" key="13">
    <source>
        <dbReference type="ARBA" id="ARBA00023157"/>
    </source>
</evidence>
<dbReference type="EMBL" id="CM008054">
    <property type="protein sequence ID" value="PAN46404.1"/>
    <property type="molecule type" value="Genomic_DNA"/>
</dbReference>
<dbReference type="InterPro" id="IPR033905">
    <property type="entry name" value="Secretory_peroxidase"/>
</dbReference>
<dbReference type="Proteomes" id="UP000243499">
    <property type="component" value="Chromosome 9"/>
</dbReference>
<feature type="domain" description="Plant heme peroxidase family profile" evidence="22">
    <location>
        <begin position="34"/>
        <end position="340"/>
    </location>
</feature>
<keyword evidence="15 21" id="KW-0376">Hydrogen peroxide</keyword>
<dbReference type="EC" id="1.11.1.7" evidence="5 21"/>
<feature type="disulfide bond" evidence="20">
    <location>
        <begin position="206"/>
        <end position="238"/>
    </location>
</feature>
<dbReference type="SUPFAM" id="SSF48113">
    <property type="entry name" value="Heme-dependent peroxidases"/>
    <property type="match status" value="1"/>
</dbReference>
<evidence type="ECO:0000256" key="6">
    <source>
        <dbReference type="ARBA" id="ARBA00022525"/>
    </source>
</evidence>
<accession>A0A2S3IKL5</accession>
<feature type="binding site" evidence="18">
    <location>
        <position position="81"/>
    </location>
    <ligand>
        <name>Ca(2+)</name>
        <dbReference type="ChEBI" id="CHEBI:29108"/>
        <label>1</label>
    </ligand>
</feature>
<keyword evidence="10 18" id="KW-0106">Calcium</keyword>
<dbReference type="PRINTS" id="PR00458">
    <property type="entry name" value="PEROXIDASE"/>
</dbReference>
<evidence type="ECO:0000256" key="15">
    <source>
        <dbReference type="ARBA" id="ARBA00023324"/>
    </source>
</evidence>
<dbReference type="GO" id="GO:0020037">
    <property type="term" value="F:heme binding"/>
    <property type="evidence" value="ECO:0007669"/>
    <property type="project" value="UniProtKB-UniRule"/>
</dbReference>
<feature type="binding site" evidence="18">
    <location>
        <position position="200"/>
    </location>
    <ligand>
        <name>Ca(2+)</name>
        <dbReference type="ChEBI" id="CHEBI:29108"/>
        <label>2</label>
    </ligand>
</feature>
<comment type="catalytic activity">
    <reaction evidence="1 21">
        <text>2 a phenolic donor + H2O2 = 2 a phenolic radical donor + 2 H2O</text>
        <dbReference type="Rhea" id="RHEA:56136"/>
        <dbReference type="ChEBI" id="CHEBI:15377"/>
        <dbReference type="ChEBI" id="CHEBI:16240"/>
        <dbReference type="ChEBI" id="CHEBI:139520"/>
        <dbReference type="ChEBI" id="CHEBI:139521"/>
        <dbReference type="EC" id="1.11.1.7"/>
    </reaction>
</comment>
<feature type="site" description="Transition state stabilizer" evidence="19">
    <location>
        <position position="71"/>
    </location>
</feature>
<dbReference type="GO" id="GO:0140825">
    <property type="term" value="F:lactoperoxidase activity"/>
    <property type="evidence" value="ECO:0007669"/>
    <property type="project" value="UniProtKB-EC"/>
</dbReference>
<dbReference type="PRINTS" id="PR00461">
    <property type="entry name" value="PLPEROXIDASE"/>
</dbReference>
<evidence type="ECO:0000256" key="7">
    <source>
        <dbReference type="ARBA" id="ARBA00022559"/>
    </source>
</evidence>
<evidence type="ECO:0000256" key="10">
    <source>
        <dbReference type="ARBA" id="ARBA00022837"/>
    </source>
</evidence>
<feature type="disulfide bond" evidence="20">
    <location>
        <begin position="129"/>
        <end position="336"/>
    </location>
</feature>
<evidence type="ECO:0000256" key="18">
    <source>
        <dbReference type="PIRSR" id="PIRSR600823-3"/>
    </source>
</evidence>
<evidence type="ECO:0000256" key="20">
    <source>
        <dbReference type="PIRSR" id="PIRSR600823-5"/>
    </source>
</evidence>
<name>A0A2S3IKL5_9POAL</name>
<dbReference type="GO" id="GO:0046872">
    <property type="term" value="F:metal ion binding"/>
    <property type="evidence" value="ECO:0007669"/>
    <property type="project" value="UniProtKB-UniRule"/>
</dbReference>
<feature type="binding site" evidence="18">
    <location>
        <position position="85"/>
    </location>
    <ligand>
        <name>Ca(2+)</name>
        <dbReference type="ChEBI" id="CHEBI:29108"/>
        <label>1</label>
    </ligand>
</feature>
<feature type="signal peptide" evidence="21">
    <location>
        <begin position="1"/>
        <end position="26"/>
    </location>
</feature>
<feature type="active site" description="Proton acceptor" evidence="16">
    <location>
        <position position="75"/>
    </location>
</feature>
<dbReference type="InterPro" id="IPR010255">
    <property type="entry name" value="Haem_peroxidase_sf"/>
</dbReference>
<evidence type="ECO:0000256" key="21">
    <source>
        <dbReference type="RuleBase" id="RU362060"/>
    </source>
</evidence>
<evidence type="ECO:0000256" key="14">
    <source>
        <dbReference type="ARBA" id="ARBA00023283"/>
    </source>
</evidence>
<keyword evidence="21" id="KW-0732">Signal</keyword>
<feature type="chain" id="PRO_5015371021" description="Peroxidase" evidence="21">
    <location>
        <begin position="27"/>
        <end position="341"/>
    </location>
</feature>
<organism evidence="23">
    <name type="scientific">Panicum hallii</name>
    <dbReference type="NCBI Taxonomy" id="206008"/>
    <lineage>
        <taxon>Eukaryota</taxon>
        <taxon>Viridiplantae</taxon>
        <taxon>Streptophyta</taxon>
        <taxon>Embryophyta</taxon>
        <taxon>Tracheophyta</taxon>
        <taxon>Spermatophyta</taxon>
        <taxon>Magnoliopsida</taxon>
        <taxon>Liliopsida</taxon>
        <taxon>Poales</taxon>
        <taxon>Poaceae</taxon>
        <taxon>PACMAD clade</taxon>
        <taxon>Panicoideae</taxon>
        <taxon>Panicodae</taxon>
        <taxon>Paniceae</taxon>
        <taxon>Panicinae</taxon>
        <taxon>Panicum</taxon>
        <taxon>Panicum sect. Panicum</taxon>
    </lineage>
</organism>